<dbReference type="HOGENOM" id="CLU_1959723_0_0_1"/>
<dbReference type="EnsemblFungi" id="EJT78491">
    <property type="protein sequence ID" value="EJT78491"/>
    <property type="gene ID" value="GGTG_03591"/>
</dbReference>
<evidence type="ECO:0000313" key="3">
    <source>
        <dbReference type="EnsemblFungi" id="EJT78491"/>
    </source>
</evidence>
<sequence length="128" mass="13548">MELYLKSLDHARFFHPAPHFVNRVKAADPLVVYDSESQYSPEGGPATGRGRSACASLPPTTPAALFETVEPAETDGTALKDDGERPPRPTALPSEDDGGERAPRPGSPASTWPAARRAAACPLQDVIA</sequence>
<name>J3NQN5_GAET3</name>
<evidence type="ECO:0000256" key="1">
    <source>
        <dbReference type="SAM" id="MobiDB-lite"/>
    </source>
</evidence>
<dbReference type="VEuPathDB" id="FungiDB:GGTG_03591"/>
<gene>
    <name evidence="3" type="primary">20344049</name>
    <name evidence="2" type="ORF">GGTG_03591</name>
</gene>
<feature type="region of interest" description="Disordered" evidence="1">
    <location>
        <begin position="35"/>
        <end position="128"/>
    </location>
</feature>
<evidence type="ECO:0000313" key="4">
    <source>
        <dbReference type="Proteomes" id="UP000006039"/>
    </source>
</evidence>
<protein>
    <submittedName>
        <fullName evidence="2 3">Uncharacterized protein</fullName>
    </submittedName>
</protein>
<dbReference type="GeneID" id="20344049"/>
<dbReference type="AlphaFoldDB" id="J3NQN5"/>
<reference evidence="3" key="5">
    <citation type="submission" date="2018-04" db="UniProtKB">
        <authorList>
            <consortium name="EnsemblFungi"/>
        </authorList>
    </citation>
    <scope>IDENTIFICATION</scope>
    <source>
        <strain evidence="3">R3-111a-1</strain>
    </source>
</reference>
<accession>J3NQN5</accession>
<reference evidence="3" key="4">
    <citation type="journal article" date="2015" name="G3 (Bethesda)">
        <title>Genome sequences of three phytopathogenic species of the Magnaporthaceae family of fungi.</title>
        <authorList>
            <person name="Okagaki L.H."/>
            <person name="Nunes C.C."/>
            <person name="Sailsbery J."/>
            <person name="Clay B."/>
            <person name="Brown D."/>
            <person name="John T."/>
            <person name="Oh Y."/>
            <person name="Young N."/>
            <person name="Fitzgerald M."/>
            <person name="Haas B.J."/>
            <person name="Zeng Q."/>
            <person name="Young S."/>
            <person name="Adiconis X."/>
            <person name="Fan L."/>
            <person name="Levin J.Z."/>
            <person name="Mitchell T.K."/>
            <person name="Okubara P.A."/>
            <person name="Farman M.L."/>
            <person name="Kohn L.M."/>
            <person name="Birren B."/>
            <person name="Ma L.-J."/>
            <person name="Dean R.A."/>
        </authorList>
    </citation>
    <scope>NUCLEOTIDE SEQUENCE</scope>
    <source>
        <strain evidence="3">R3-111a-1</strain>
    </source>
</reference>
<reference evidence="4" key="1">
    <citation type="submission" date="2010-07" db="EMBL/GenBank/DDBJ databases">
        <title>The genome sequence of Gaeumannomyces graminis var. tritici strain R3-111a-1.</title>
        <authorList>
            <consortium name="The Broad Institute Genome Sequencing Platform"/>
            <person name="Ma L.-J."/>
            <person name="Dead R."/>
            <person name="Young S."/>
            <person name="Zeng Q."/>
            <person name="Koehrsen M."/>
            <person name="Alvarado L."/>
            <person name="Berlin A."/>
            <person name="Chapman S.B."/>
            <person name="Chen Z."/>
            <person name="Freedman E."/>
            <person name="Gellesch M."/>
            <person name="Goldberg J."/>
            <person name="Griggs A."/>
            <person name="Gujja S."/>
            <person name="Heilman E.R."/>
            <person name="Heiman D."/>
            <person name="Hepburn T."/>
            <person name="Howarth C."/>
            <person name="Jen D."/>
            <person name="Larson L."/>
            <person name="Mehta T."/>
            <person name="Neiman D."/>
            <person name="Pearson M."/>
            <person name="Roberts A."/>
            <person name="Saif S."/>
            <person name="Shea T."/>
            <person name="Shenoy N."/>
            <person name="Sisk P."/>
            <person name="Stolte C."/>
            <person name="Sykes S."/>
            <person name="Walk T."/>
            <person name="White J."/>
            <person name="Yandava C."/>
            <person name="Haas B."/>
            <person name="Nusbaum C."/>
            <person name="Birren B."/>
        </authorList>
    </citation>
    <scope>NUCLEOTIDE SEQUENCE [LARGE SCALE GENOMIC DNA]</scope>
    <source>
        <strain evidence="4">R3-111a-1</strain>
    </source>
</reference>
<reference evidence="2" key="3">
    <citation type="submission" date="2010-09" db="EMBL/GenBank/DDBJ databases">
        <title>Annotation of Gaeumannomyces graminis var. tritici R3-111a-1.</title>
        <authorList>
            <consortium name="The Broad Institute Genome Sequencing Platform"/>
            <person name="Ma L.-J."/>
            <person name="Dead R."/>
            <person name="Young S.K."/>
            <person name="Zeng Q."/>
            <person name="Gargeya S."/>
            <person name="Fitzgerald M."/>
            <person name="Haas B."/>
            <person name="Abouelleil A."/>
            <person name="Alvarado L."/>
            <person name="Arachchi H.M."/>
            <person name="Berlin A."/>
            <person name="Brown A."/>
            <person name="Chapman S.B."/>
            <person name="Chen Z."/>
            <person name="Dunbar C."/>
            <person name="Freedman E."/>
            <person name="Gearin G."/>
            <person name="Gellesch M."/>
            <person name="Goldberg J."/>
            <person name="Griggs A."/>
            <person name="Gujja S."/>
            <person name="Heiman D."/>
            <person name="Howarth C."/>
            <person name="Larson L."/>
            <person name="Lui A."/>
            <person name="MacDonald P.J.P."/>
            <person name="Mehta T."/>
            <person name="Montmayeur A."/>
            <person name="Murphy C."/>
            <person name="Neiman D."/>
            <person name="Pearson M."/>
            <person name="Priest M."/>
            <person name="Roberts A."/>
            <person name="Saif S."/>
            <person name="Shea T."/>
            <person name="Shenoy N."/>
            <person name="Sisk P."/>
            <person name="Stolte C."/>
            <person name="Sykes S."/>
            <person name="Yandava C."/>
            <person name="Wortman J."/>
            <person name="Nusbaum C."/>
            <person name="Birren B."/>
        </authorList>
    </citation>
    <scope>NUCLEOTIDE SEQUENCE</scope>
    <source>
        <strain evidence="2">R3-111a-1</strain>
    </source>
</reference>
<evidence type="ECO:0000313" key="2">
    <source>
        <dbReference type="EMBL" id="EJT78491.1"/>
    </source>
</evidence>
<dbReference type="Proteomes" id="UP000006039">
    <property type="component" value="Unassembled WGS sequence"/>
</dbReference>
<organism evidence="2">
    <name type="scientific">Gaeumannomyces tritici (strain R3-111a-1)</name>
    <name type="common">Wheat and barley take-all root rot fungus</name>
    <name type="synonym">Gaeumannomyces graminis var. tritici</name>
    <dbReference type="NCBI Taxonomy" id="644352"/>
    <lineage>
        <taxon>Eukaryota</taxon>
        <taxon>Fungi</taxon>
        <taxon>Dikarya</taxon>
        <taxon>Ascomycota</taxon>
        <taxon>Pezizomycotina</taxon>
        <taxon>Sordariomycetes</taxon>
        <taxon>Sordariomycetidae</taxon>
        <taxon>Magnaporthales</taxon>
        <taxon>Magnaporthaceae</taxon>
        <taxon>Gaeumannomyces</taxon>
    </lineage>
</organism>
<feature type="compositionally biased region" description="Basic and acidic residues" evidence="1">
    <location>
        <begin position="78"/>
        <end position="87"/>
    </location>
</feature>
<proteinExistence type="predicted"/>
<reference evidence="2" key="2">
    <citation type="submission" date="2010-07" db="EMBL/GenBank/DDBJ databases">
        <authorList>
            <consortium name="The Broad Institute Genome Sequencing Platform"/>
            <consortium name="Broad Institute Genome Sequencing Center for Infectious Disease"/>
            <person name="Ma L.-J."/>
            <person name="Dead R."/>
            <person name="Young S."/>
            <person name="Zeng Q."/>
            <person name="Koehrsen M."/>
            <person name="Alvarado L."/>
            <person name="Berlin A."/>
            <person name="Chapman S.B."/>
            <person name="Chen Z."/>
            <person name="Freedman E."/>
            <person name="Gellesch M."/>
            <person name="Goldberg J."/>
            <person name="Griggs A."/>
            <person name="Gujja S."/>
            <person name="Heilman E.R."/>
            <person name="Heiman D."/>
            <person name="Hepburn T."/>
            <person name="Howarth C."/>
            <person name="Jen D."/>
            <person name="Larson L."/>
            <person name="Mehta T."/>
            <person name="Neiman D."/>
            <person name="Pearson M."/>
            <person name="Roberts A."/>
            <person name="Saif S."/>
            <person name="Shea T."/>
            <person name="Shenoy N."/>
            <person name="Sisk P."/>
            <person name="Stolte C."/>
            <person name="Sykes S."/>
            <person name="Walk T."/>
            <person name="White J."/>
            <person name="Yandava C."/>
            <person name="Haas B."/>
            <person name="Nusbaum C."/>
            <person name="Birren B."/>
        </authorList>
    </citation>
    <scope>NUCLEOTIDE SEQUENCE</scope>
    <source>
        <strain evidence="2">R3-111a-1</strain>
    </source>
</reference>
<dbReference type="EMBL" id="GL385396">
    <property type="protein sequence ID" value="EJT78491.1"/>
    <property type="molecule type" value="Genomic_DNA"/>
</dbReference>
<keyword evidence="4" id="KW-1185">Reference proteome</keyword>
<dbReference type="RefSeq" id="XP_009219636.1">
    <property type="nucleotide sequence ID" value="XM_009221372.1"/>
</dbReference>